<accession>A0A0K6HUH3</accession>
<organism evidence="9 10">
    <name type="scientific">Pannonibacter indicus</name>
    <dbReference type="NCBI Taxonomy" id="466044"/>
    <lineage>
        <taxon>Bacteria</taxon>
        <taxon>Pseudomonadati</taxon>
        <taxon>Pseudomonadota</taxon>
        <taxon>Alphaproteobacteria</taxon>
        <taxon>Hyphomicrobiales</taxon>
        <taxon>Stappiaceae</taxon>
        <taxon>Pannonibacter</taxon>
    </lineage>
</organism>
<dbReference type="PANTHER" id="PTHR34979">
    <property type="entry name" value="INNER MEMBRANE PROTEIN YGAZ"/>
    <property type="match status" value="1"/>
</dbReference>
<keyword evidence="3" id="KW-0813">Transport</keyword>
<protein>
    <submittedName>
        <fullName evidence="9">Predicted branched-chain amino acid permease (Azaleucine resistance)</fullName>
    </submittedName>
</protein>
<keyword evidence="7 8" id="KW-0472">Membrane</keyword>
<dbReference type="GO" id="GO:0005886">
    <property type="term" value="C:plasma membrane"/>
    <property type="evidence" value="ECO:0007669"/>
    <property type="project" value="UniProtKB-SubCell"/>
</dbReference>
<keyword evidence="4" id="KW-1003">Cell membrane</keyword>
<feature type="transmembrane region" description="Helical" evidence="8">
    <location>
        <begin position="108"/>
        <end position="126"/>
    </location>
</feature>
<dbReference type="Pfam" id="PF03591">
    <property type="entry name" value="AzlC"/>
    <property type="match status" value="1"/>
</dbReference>
<feature type="transmembrane region" description="Helical" evidence="8">
    <location>
        <begin position="170"/>
        <end position="188"/>
    </location>
</feature>
<dbReference type="AlphaFoldDB" id="A0A0K6HUH3"/>
<name>A0A0K6HUH3_9HYPH</name>
<sequence length="250" mass="26773">MTDNSAPITQSGMMLGVRQTFPLVPGIITFAAVFGTVCAQKGLTLAETLLINSFVFAGASQFVAMELYRDPVTPAVLLAMTGIAAAVNLRMLLLGASLRPWLGAAPAWQVYPSLYFLTDMNWLLALRYRAGGGSDWGIYLGSGLLLWVLWAVAVIPGYFLGQLFAEPQRWGLDLVMPALFITMLVPLWKGRRQTLSWGVAAVVALGSWQLIGGYWFVLTGAIAGAIAGAYASDPDAADTEPAKETEKPNG</sequence>
<dbReference type="RefSeq" id="WP_208975577.1">
    <property type="nucleotide sequence ID" value="NZ_CYHE01000003.1"/>
</dbReference>
<keyword evidence="6 8" id="KW-1133">Transmembrane helix</keyword>
<evidence type="ECO:0000256" key="7">
    <source>
        <dbReference type="ARBA" id="ARBA00023136"/>
    </source>
</evidence>
<proteinExistence type="inferred from homology"/>
<evidence type="ECO:0000256" key="6">
    <source>
        <dbReference type="ARBA" id="ARBA00022989"/>
    </source>
</evidence>
<dbReference type="GO" id="GO:1903785">
    <property type="term" value="P:L-valine transmembrane transport"/>
    <property type="evidence" value="ECO:0007669"/>
    <property type="project" value="TreeGrafter"/>
</dbReference>
<evidence type="ECO:0000313" key="10">
    <source>
        <dbReference type="Proteomes" id="UP000183900"/>
    </source>
</evidence>
<comment type="subcellular location">
    <subcellularLocation>
        <location evidence="1">Cell membrane</location>
        <topology evidence="1">Multi-pass membrane protein</topology>
    </subcellularLocation>
</comment>
<evidence type="ECO:0000256" key="8">
    <source>
        <dbReference type="SAM" id="Phobius"/>
    </source>
</evidence>
<comment type="similarity">
    <text evidence="2">Belongs to the AzlC family.</text>
</comment>
<dbReference type="PANTHER" id="PTHR34979:SF1">
    <property type="entry name" value="INNER MEMBRANE PROTEIN YGAZ"/>
    <property type="match status" value="1"/>
</dbReference>
<evidence type="ECO:0000256" key="2">
    <source>
        <dbReference type="ARBA" id="ARBA00010735"/>
    </source>
</evidence>
<keyword evidence="10" id="KW-1185">Reference proteome</keyword>
<reference evidence="10" key="1">
    <citation type="submission" date="2015-08" db="EMBL/GenBank/DDBJ databases">
        <authorList>
            <person name="Varghese N."/>
        </authorList>
    </citation>
    <scope>NUCLEOTIDE SEQUENCE [LARGE SCALE GENOMIC DNA]</scope>
    <source>
        <strain evidence="10">DSM 23407</strain>
    </source>
</reference>
<dbReference type="Proteomes" id="UP000183900">
    <property type="component" value="Unassembled WGS sequence"/>
</dbReference>
<dbReference type="InterPro" id="IPR011606">
    <property type="entry name" value="Brnchd-chn_aa_trnsp_permease"/>
</dbReference>
<evidence type="ECO:0000313" key="9">
    <source>
        <dbReference type="EMBL" id="CUA94433.1"/>
    </source>
</evidence>
<gene>
    <name evidence="9" type="ORF">Ga0061067_103173</name>
</gene>
<evidence type="ECO:0000256" key="4">
    <source>
        <dbReference type="ARBA" id="ARBA00022475"/>
    </source>
</evidence>
<evidence type="ECO:0000256" key="5">
    <source>
        <dbReference type="ARBA" id="ARBA00022692"/>
    </source>
</evidence>
<dbReference type="EMBL" id="CYHE01000003">
    <property type="protein sequence ID" value="CUA94433.1"/>
    <property type="molecule type" value="Genomic_DNA"/>
</dbReference>
<feature type="transmembrane region" description="Helical" evidence="8">
    <location>
        <begin position="49"/>
        <end position="68"/>
    </location>
</feature>
<feature type="transmembrane region" description="Helical" evidence="8">
    <location>
        <begin position="75"/>
        <end position="96"/>
    </location>
</feature>
<feature type="transmembrane region" description="Helical" evidence="8">
    <location>
        <begin position="138"/>
        <end position="158"/>
    </location>
</feature>
<feature type="transmembrane region" description="Helical" evidence="8">
    <location>
        <begin position="195"/>
        <end position="217"/>
    </location>
</feature>
<keyword evidence="5 8" id="KW-0812">Transmembrane</keyword>
<feature type="transmembrane region" description="Helical" evidence="8">
    <location>
        <begin position="21"/>
        <end position="43"/>
    </location>
</feature>
<evidence type="ECO:0000256" key="3">
    <source>
        <dbReference type="ARBA" id="ARBA00022448"/>
    </source>
</evidence>
<evidence type="ECO:0000256" key="1">
    <source>
        <dbReference type="ARBA" id="ARBA00004651"/>
    </source>
</evidence>